<keyword evidence="5" id="KW-0520">NAD</keyword>
<dbReference type="Pfam" id="PF00725">
    <property type="entry name" value="3HCDH"/>
    <property type="match status" value="1"/>
</dbReference>
<keyword evidence="9" id="KW-1185">Reference proteome</keyword>
<feature type="binding site" evidence="5">
    <location>
        <position position="96"/>
    </location>
    <ligand>
        <name>NAD(+)</name>
        <dbReference type="ChEBI" id="CHEBI:57540"/>
    </ligand>
</feature>
<feature type="binding site" evidence="5">
    <location>
        <position position="141"/>
    </location>
    <ligand>
        <name>NAD(+)</name>
        <dbReference type="ChEBI" id="CHEBI:57540"/>
    </ligand>
</feature>
<evidence type="ECO:0000256" key="3">
    <source>
        <dbReference type="ARBA" id="ARBA00023002"/>
    </source>
</evidence>
<evidence type="ECO:0000256" key="5">
    <source>
        <dbReference type="PIRSR" id="PIRSR000105-2"/>
    </source>
</evidence>
<feature type="binding site" evidence="5">
    <location>
        <position position="274"/>
    </location>
    <ligand>
        <name>NAD(+)</name>
        <dbReference type="ChEBI" id="CHEBI:57540"/>
    </ligand>
</feature>
<sequence length="323" mass="34262">MTNIAIIGSGYMGGGIAQIFALAGHDVVLADVSGEVARANAERVHREAAEFEEQGLFRAGAAAIIAERITAADSIEEAAAGADYIEEAVPERIDIKHDTLRRVSEANATAVIGSNTSTISIAKLAEPVVNSERFLGVHFSNPAPFIPGVEIIPHASTDETAVEVAGALVSGAGKTVARVADSVGFVLNRLQYALFDEATKLVEEGVASAEDVDNIARSTFGFRLPFFGPFAIADMAGLDVYAFCYESLHGGYPDRFQTPEMLAKLVEAGTLGTKTGGGFRDIDPARIDELVAYRNRVYAKMAEVLDEVGPSPFDEGPTEEQHT</sequence>
<proteinExistence type="inferred from homology"/>
<evidence type="ECO:0000256" key="2">
    <source>
        <dbReference type="ARBA" id="ARBA00009463"/>
    </source>
</evidence>
<feature type="binding site" evidence="5">
    <location>
        <begin position="8"/>
        <end position="13"/>
    </location>
    <ligand>
        <name>NAD(+)</name>
        <dbReference type="ChEBI" id="CHEBI:57540"/>
    </ligand>
</feature>
<comment type="caution">
    <text evidence="8">The sequence shown here is derived from an EMBL/GenBank/DDBJ whole genome shotgun (WGS) entry which is preliminary data.</text>
</comment>
<dbReference type="Proteomes" id="UP000633205">
    <property type="component" value="Unassembled WGS sequence"/>
</dbReference>
<evidence type="ECO:0000256" key="4">
    <source>
        <dbReference type="PIRSR" id="PIRSR000105-1"/>
    </source>
</evidence>
<name>A0A916Y4G2_9MICO</name>
<reference evidence="8" key="1">
    <citation type="journal article" date="2014" name="Int. J. Syst. Evol. Microbiol.">
        <title>Complete genome sequence of Corynebacterium casei LMG S-19264T (=DSM 44701T), isolated from a smear-ripened cheese.</title>
        <authorList>
            <consortium name="US DOE Joint Genome Institute (JGI-PGF)"/>
            <person name="Walter F."/>
            <person name="Albersmeier A."/>
            <person name="Kalinowski J."/>
            <person name="Ruckert C."/>
        </authorList>
    </citation>
    <scope>NUCLEOTIDE SEQUENCE</scope>
    <source>
        <strain evidence="8">CGMCC 1.15152</strain>
    </source>
</reference>
<dbReference type="GO" id="GO:0016616">
    <property type="term" value="F:oxidoreductase activity, acting on the CH-OH group of donors, NAD or NADP as acceptor"/>
    <property type="evidence" value="ECO:0007669"/>
    <property type="project" value="InterPro"/>
</dbReference>
<evidence type="ECO:0000313" key="8">
    <source>
        <dbReference type="EMBL" id="GGD29315.1"/>
    </source>
</evidence>
<dbReference type="Gene3D" id="1.10.1040.10">
    <property type="entry name" value="N-(1-d-carboxylethyl)-l-norvaline Dehydrogenase, domain 2"/>
    <property type="match status" value="1"/>
</dbReference>
<feature type="site" description="Important for catalytic activity" evidence="4">
    <location>
        <position position="138"/>
    </location>
</feature>
<dbReference type="PROSITE" id="PS00067">
    <property type="entry name" value="3HCDH"/>
    <property type="match status" value="1"/>
</dbReference>
<comment type="similarity">
    <text evidence="2">Belongs to the 3-hydroxyacyl-CoA dehydrogenase family.</text>
</comment>
<dbReference type="AlphaFoldDB" id="A0A916Y4G2"/>
<feature type="binding site" evidence="5">
    <location>
        <position position="31"/>
    </location>
    <ligand>
        <name>NAD(+)</name>
        <dbReference type="ChEBI" id="CHEBI:57540"/>
    </ligand>
</feature>
<gene>
    <name evidence="8" type="ORF">GCM10010915_06870</name>
</gene>
<accession>A0A916Y4G2</accession>
<reference evidence="8" key="2">
    <citation type="submission" date="2020-09" db="EMBL/GenBank/DDBJ databases">
        <authorList>
            <person name="Sun Q."/>
            <person name="Zhou Y."/>
        </authorList>
    </citation>
    <scope>NUCLEOTIDE SEQUENCE</scope>
    <source>
        <strain evidence="8">CGMCC 1.15152</strain>
    </source>
</reference>
<dbReference type="PIRSF" id="PIRSF000105">
    <property type="entry name" value="HCDH"/>
    <property type="match status" value="1"/>
</dbReference>
<dbReference type="GO" id="GO:0070403">
    <property type="term" value="F:NAD+ binding"/>
    <property type="evidence" value="ECO:0007669"/>
    <property type="project" value="InterPro"/>
</dbReference>
<dbReference type="InterPro" id="IPR006108">
    <property type="entry name" value="3HC_DH_C"/>
</dbReference>
<feature type="domain" description="3-hydroxyacyl-CoA dehydrogenase C-terminal" evidence="6">
    <location>
        <begin position="184"/>
        <end position="280"/>
    </location>
</feature>
<dbReference type="InterPro" id="IPR006176">
    <property type="entry name" value="3-OHacyl-CoA_DH_NAD-bd"/>
</dbReference>
<feature type="binding site" evidence="5">
    <location>
        <position position="91"/>
    </location>
    <ligand>
        <name>NAD(+)</name>
        <dbReference type="ChEBI" id="CHEBI:57540"/>
    </ligand>
</feature>
<dbReference type="RefSeq" id="WP_188710904.1">
    <property type="nucleotide sequence ID" value="NZ_BMHO01000001.1"/>
</dbReference>
<evidence type="ECO:0000259" key="7">
    <source>
        <dbReference type="Pfam" id="PF02737"/>
    </source>
</evidence>
<evidence type="ECO:0000313" key="9">
    <source>
        <dbReference type="Proteomes" id="UP000633205"/>
    </source>
</evidence>
<dbReference type="InterPro" id="IPR008927">
    <property type="entry name" value="6-PGluconate_DH-like_C_sf"/>
</dbReference>
<feature type="binding site" evidence="5">
    <location>
        <position position="117"/>
    </location>
    <ligand>
        <name>NAD(+)</name>
        <dbReference type="ChEBI" id="CHEBI:57540"/>
    </ligand>
</feature>
<dbReference type="PANTHER" id="PTHR48075:SF5">
    <property type="entry name" value="3-HYDROXYBUTYRYL-COA DEHYDROGENASE"/>
    <property type="match status" value="1"/>
</dbReference>
<dbReference type="GO" id="GO:0006631">
    <property type="term" value="P:fatty acid metabolic process"/>
    <property type="evidence" value="ECO:0007669"/>
    <property type="project" value="InterPro"/>
</dbReference>
<dbReference type="Pfam" id="PF02737">
    <property type="entry name" value="3HCDH_N"/>
    <property type="match status" value="1"/>
</dbReference>
<keyword evidence="3" id="KW-0560">Oxidoreductase</keyword>
<dbReference type="InterPro" id="IPR006180">
    <property type="entry name" value="3-OHacyl-CoA_DH_CS"/>
</dbReference>
<dbReference type="InterPro" id="IPR036291">
    <property type="entry name" value="NAD(P)-bd_dom_sf"/>
</dbReference>
<dbReference type="InterPro" id="IPR013328">
    <property type="entry name" value="6PGD_dom2"/>
</dbReference>
<dbReference type="PANTHER" id="PTHR48075">
    <property type="entry name" value="3-HYDROXYACYL-COA DEHYDROGENASE FAMILY PROTEIN"/>
    <property type="match status" value="1"/>
</dbReference>
<dbReference type="InterPro" id="IPR022694">
    <property type="entry name" value="3-OHacyl-CoA_DH"/>
</dbReference>
<dbReference type="SUPFAM" id="SSF48179">
    <property type="entry name" value="6-phosphogluconate dehydrogenase C-terminal domain-like"/>
    <property type="match status" value="1"/>
</dbReference>
<feature type="domain" description="3-hydroxyacyl-CoA dehydrogenase NAD binding" evidence="7">
    <location>
        <begin position="3"/>
        <end position="181"/>
    </location>
</feature>
<evidence type="ECO:0000259" key="6">
    <source>
        <dbReference type="Pfam" id="PF00725"/>
    </source>
</evidence>
<dbReference type="EMBL" id="BMHO01000001">
    <property type="protein sequence ID" value="GGD29315.1"/>
    <property type="molecule type" value="Genomic_DNA"/>
</dbReference>
<evidence type="ECO:0000256" key="1">
    <source>
        <dbReference type="ARBA" id="ARBA00005086"/>
    </source>
</evidence>
<organism evidence="8 9">
    <name type="scientific">Microbacterium faecale</name>
    <dbReference type="NCBI Taxonomy" id="1804630"/>
    <lineage>
        <taxon>Bacteria</taxon>
        <taxon>Bacillati</taxon>
        <taxon>Actinomycetota</taxon>
        <taxon>Actinomycetes</taxon>
        <taxon>Micrococcales</taxon>
        <taxon>Microbacteriaceae</taxon>
        <taxon>Microbacterium</taxon>
    </lineage>
</organism>
<protein>
    <submittedName>
        <fullName evidence="8">3-hydroxyacyl-CoA dehydrogenase</fullName>
    </submittedName>
</protein>
<comment type="pathway">
    <text evidence="1">Lipid metabolism; butanoate metabolism.</text>
</comment>
<dbReference type="Gene3D" id="3.40.50.720">
    <property type="entry name" value="NAD(P)-binding Rossmann-like Domain"/>
    <property type="match status" value="1"/>
</dbReference>
<dbReference type="SUPFAM" id="SSF51735">
    <property type="entry name" value="NAD(P)-binding Rossmann-fold domains"/>
    <property type="match status" value="1"/>
</dbReference>